<reference evidence="3" key="1">
    <citation type="submission" date="2020-04" db="EMBL/GenBank/DDBJ databases">
        <title>Ralstonia solanacearum UW576, UW763, UW773, and UW774.</title>
        <authorList>
            <person name="Steidl O."/>
            <person name="Truchon A."/>
            <person name="Allen C."/>
        </authorList>
    </citation>
    <scope>NUCLEOTIDE SEQUENCE [LARGE SCALE GENOMIC DNA]</scope>
    <source>
        <strain evidence="3">UW774</strain>
    </source>
</reference>
<keyword evidence="1" id="KW-1133">Transmembrane helix</keyword>
<dbReference type="EMBL" id="CP051169">
    <property type="protein sequence ID" value="QOK96846.1"/>
    <property type="molecule type" value="Genomic_DNA"/>
</dbReference>
<proteinExistence type="predicted"/>
<organism evidence="2 3">
    <name type="scientific">Ralstonia solanacearum</name>
    <name type="common">Pseudomonas solanacearum</name>
    <dbReference type="NCBI Taxonomy" id="305"/>
    <lineage>
        <taxon>Bacteria</taxon>
        <taxon>Pseudomonadati</taxon>
        <taxon>Pseudomonadota</taxon>
        <taxon>Betaproteobacteria</taxon>
        <taxon>Burkholderiales</taxon>
        <taxon>Burkholderiaceae</taxon>
        <taxon>Ralstonia</taxon>
        <taxon>Ralstonia solanacearum species complex</taxon>
    </lineage>
</organism>
<accession>A0AA92K1L5</accession>
<protein>
    <recommendedName>
        <fullName evidence="4">Transmembrane protein</fullName>
    </recommendedName>
</protein>
<feature type="transmembrane region" description="Helical" evidence="1">
    <location>
        <begin position="170"/>
        <end position="188"/>
    </location>
</feature>
<feature type="transmembrane region" description="Helical" evidence="1">
    <location>
        <begin position="145"/>
        <end position="164"/>
    </location>
</feature>
<evidence type="ECO:0000313" key="3">
    <source>
        <dbReference type="Proteomes" id="UP000593970"/>
    </source>
</evidence>
<dbReference type="AlphaFoldDB" id="A0AA92K1L5"/>
<keyword evidence="1" id="KW-0812">Transmembrane</keyword>
<evidence type="ECO:0000256" key="1">
    <source>
        <dbReference type="SAM" id="Phobius"/>
    </source>
</evidence>
<feature type="transmembrane region" description="Helical" evidence="1">
    <location>
        <begin position="44"/>
        <end position="63"/>
    </location>
</feature>
<sequence>MKARSHVLKDANIKWLVMLAILDAAVVLLFIAPELVDASKMVMLRASASPLLPVVVLLLTGLLSHEAKARLVYWRIKNPLPGSQAFTKYAPADARINMKTLAKNVGALPTDPGEQNARWYKLYRLVGDDPAVSHAHKLYLMYRDMAAMSLLLIPLVPAALWYAGAPSTSRWIAGGLFALQYVVCAIGARNSGTRFVCNVLAVHSTTKVKAAPTGRGAATQ</sequence>
<name>A0AA92K1L5_RALSL</name>
<keyword evidence="1" id="KW-0472">Membrane</keyword>
<feature type="transmembrane region" description="Helical" evidence="1">
    <location>
        <begin position="12"/>
        <end position="32"/>
    </location>
</feature>
<evidence type="ECO:0000313" key="2">
    <source>
        <dbReference type="EMBL" id="QOK96846.1"/>
    </source>
</evidence>
<evidence type="ECO:0008006" key="4">
    <source>
        <dbReference type="Google" id="ProtNLM"/>
    </source>
</evidence>
<dbReference type="Proteomes" id="UP000593970">
    <property type="component" value="Chromosome"/>
</dbReference>
<gene>
    <name evidence="2" type="ORF">HF909_10665</name>
</gene>